<gene>
    <name evidence="1" type="ORF">GCM10008917_01740</name>
</gene>
<evidence type="ECO:0000313" key="1">
    <source>
        <dbReference type="EMBL" id="GAA0861226.1"/>
    </source>
</evidence>
<dbReference type="RefSeq" id="WP_346041160.1">
    <property type="nucleotide sequence ID" value="NZ_BAAACP010000001.1"/>
</dbReference>
<dbReference type="EMBL" id="BAAACP010000001">
    <property type="protein sequence ID" value="GAA0861226.1"/>
    <property type="molecule type" value="Genomic_DNA"/>
</dbReference>
<evidence type="ECO:0000313" key="2">
    <source>
        <dbReference type="Proteomes" id="UP001400965"/>
    </source>
</evidence>
<protein>
    <submittedName>
        <fullName evidence="1">Uncharacterized protein</fullName>
    </submittedName>
</protein>
<organism evidence="1 2">
    <name type="scientific">Paraclostridium tenue</name>
    <dbReference type="NCBI Taxonomy" id="1737"/>
    <lineage>
        <taxon>Bacteria</taxon>
        <taxon>Bacillati</taxon>
        <taxon>Bacillota</taxon>
        <taxon>Clostridia</taxon>
        <taxon>Peptostreptococcales</taxon>
        <taxon>Peptostreptococcaceae</taxon>
        <taxon>Paraclostridium</taxon>
    </lineage>
</organism>
<dbReference type="Proteomes" id="UP001400965">
    <property type="component" value="Unassembled WGS sequence"/>
</dbReference>
<reference evidence="1 2" key="1">
    <citation type="journal article" date="2019" name="Int. J. Syst. Evol. Microbiol.">
        <title>The Global Catalogue of Microorganisms (GCM) 10K type strain sequencing project: providing services to taxonomists for standard genome sequencing and annotation.</title>
        <authorList>
            <consortium name="The Broad Institute Genomics Platform"/>
            <consortium name="The Broad Institute Genome Sequencing Center for Infectious Disease"/>
            <person name="Wu L."/>
            <person name="Ma J."/>
        </authorList>
    </citation>
    <scope>NUCLEOTIDE SEQUENCE [LARGE SCALE GENOMIC DNA]</scope>
    <source>
        <strain evidence="1 2">JCM 6486</strain>
    </source>
</reference>
<sequence length="165" mass="19105">MRKRLGSVMITTLFCFSILSVICLSCLDIIRSNNDIVSVYEDSLSLQYEVKGGVNLAYSKILEEVNKAIEIVKEDEYPKDKYKDYFLGSNKINFIKSIETLDSENINLDVINNKIYIEGDYIRLDISCSKSNKEIKKSAKCSFKINMNIEDTNKNQVYKYNYKEI</sequence>
<proteinExistence type="predicted"/>
<accession>A0ABN1LWM9</accession>
<keyword evidence="2" id="KW-1185">Reference proteome</keyword>
<comment type="caution">
    <text evidence="1">The sequence shown here is derived from an EMBL/GenBank/DDBJ whole genome shotgun (WGS) entry which is preliminary data.</text>
</comment>
<name>A0ABN1LWM9_9FIRM</name>